<dbReference type="GeneID" id="25984578"/>
<dbReference type="AlphaFoldDB" id="J5T8W0"/>
<protein>
    <submittedName>
        <fullName evidence="1">Uncharacterized protein</fullName>
    </submittedName>
</protein>
<proteinExistence type="predicted"/>
<accession>J5T8W0</accession>
<name>J5T8W0_TRIAS</name>
<sequence length="175" mass="18586">MSSSGQQNQQKQIPKSLQGLAKANKATGLLMAYTAAFLTLGKLTSSVIDYITERVTPSSRPVLAMHLNPANCQCPPCRSIRDGSYNSQARNIYAVPVGNSPKDLSSAADSVQRLADDIGNWAQKGPPNTKSAIAFEGSNEELAAVQGRISQLAVELRQKANKASSQGSQQIGRGQ</sequence>
<evidence type="ECO:0000313" key="2">
    <source>
        <dbReference type="Proteomes" id="UP000002748"/>
    </source>
</evidence>
<gene>
    <name evidence="1" type="ORF">A1Q1_01064</name>
</gene>
<organism evidence="1 2">
    <name type="scientific">Trichosporon asahii var. asahii (strain ATCC 90039 / CBS 2479 / JCM 2466 / KCTC 7840 / NBRC 103889/ NCYC 2677 / UAMH 7654)</name>
    <name type="common">Yeast</name>
    <dbReference type="NCBI Taxonomy" id="1186058"/>
    <lineage>
        <taxon>Eukaryota</taxon>
        <taxon>Fungi</taxon>
        <taxon>Dikarya</taxon>
        <taxon>Basidiomycota</taxon>
        <taxon>Agaricomycotina</taxon>
        <taxon>Tremellomycetes</taxon>
        <taxon>Trichosporonales</taxon>
        <taxon>Trichosporonaceae</taxon>
        <taxon>Trichosporon</taxon>
    </lineage>
</organism>
<dbReference type="RefSeq" id="XP_014180984.1">
    <property type="nucleotide sequence ID" value="XM_014325509.1"/>
</dbReference>
<dbReference type="EMBL" id="ALBS01000149">
    <property type="protein sequence ID" value="EJT49786.1"/>
    <property type="molecule type" value="Genomic_DNA"/>
</dbReference>
<dbReference type="VEuPathDB" id="FungiDB:A1Q1_01064"/>
<dbReference type="Proteomes" id="UP000002748">
    <property type="component" value="Unassembled WGS sequence"/>
</dbReference>
<evidence type="ECO:0000313" key="1">
    <source>
        <dbReference type="EMBL" id="EJT49786.1"/>
    </source>
</evidence>
<dbReference type="KEGG" id="tasa:A1Q1_01064"/>
<reference evidence="1 2" key="1">
    <citation type="journal article" date="2012" name="Eukaryot. Cell">
        <title>Draft genome sequence of CBS 2479, the standard type strain of Trichosporon asahii.</title>
        <authorList>
            <person name="Yang R.Y."/>
            <person name="Li H.T."/>
            <person name="Zhu H."/>
            <person name="Zhou G.P."/>
            <person name="Wang M."/>
            <person name="Wang L."/>
        </authorList>
    </citation>
    <scope>NUCLEOTIDE SEQUENCE [LARGE SCALE GENOMIC DNA]</scope>
    <source>
        <strain evidence="2">ATCC 90039 / CBS 2479 / JCM 2466 / KCTC 7840 / NCYC 2677 / UAMH 7654</strain>
    </source>
</reference>
<comment type="caution">
    <text evidence="1">The sequence shown here is derived from an EMBL/GenBank/DDBJ whole genome shotgun (WGS) entry which is preliminary data.</text>
</comment>
<dbReference type="HOGENOM" id="CLU_1533659_0_0_1"/>